<gene>
    <name evidence="2" type="ORF">TorRG33x02_220400</name>
</gene>
<accession>A0A2P5E9G4</accession>
<keyword evidence="3" id="KW-1185">Reference proteome</keyword>
<dbReference type="AlphaFoldDB" id="A0A2P5E9G4"/>
<evidence type="ECO:0000313" key="3">
    <source>
        <dbReference type="Proteomes" id="UP000237000"/>
    </source>
</evidence>
<protein>
    <recommendedName>
        <fullName evidence="4">Secreted protein</fullName>
    </recommendedName>
</protein>
<keyword evidence="1" id="KW-0732">Signal</keyword>
<feature type="signal peptide" evidence="1">
    <location>
        <begin position="1"/>
        <end position="23"/>
    </location>
</feature>
<reference evidence="3" key="1">
    <citation type="submission" date="2016-06" db="EMBL/GenBank/DDBJ databases">
        <title>Parallel loss of symbiosis genes in relatives of nitrogen-fixing non-legume Parasponia.</title>
        <authorList>
            <person name="Van Velzen R."/>
            <person name="Holmer R."/>
            <person name="Bu F."/>
            <person name="Rutten L."/>
            <person name="Van Zeijl A."/>
            <person name="Liu W."/>
            <person name="Santuari L."/>
            <person name="Cao Q."/>
            <person name="Sharma T."/>
            <person name="Shen D."/>
            <person name="Roswanjaya Y."/>
            <person name="Wardhani T."/>
            <person name="Kalhor M.S."/>
            <person name="Jansen J."/>
            <person name="Van den Hoogen J."/>
            <person name="Gungor B."/>
            <person name="Hartog M."/>
            <person name="Hontelez J."/>
            <person name="Verver J."/>
            <person name="Yang W.-C."/>
            <person name="Schijlen E."/>
            <person name="Repin R."/>
            <person name="Schilthuizen M."/>
            <person name="Schranz E."/>
            <person name="Heidstra R."/>
            <person name="Miyata K."/>
            <person name="Fedorova E."/>
            <person name="Kohlen W."/>
            <person name="Bisseling T."/>
            <person name="Smit S."/>
            <person name="Geurts R."/>
        </authorList>
    </citation>
    <scope>NUCLEOTIDE SEQUENCE [LARGE SCALE GENOMIC DNA]</scope>
    <source>
        <strain evidence="3">cv. RG33-2</strain>
    </source>
</reference>
<name>A0A2P5E9G4_TREOI</name>
<organism evidence="2 3">
    <name type="scientific">Trema orientale</name>
    <name type="common">Charcoal tree</name>
    <name type="synonym">Celtis orientalis</name>
    <dbReference type="NCBI Taxonomy" id="63057"/>
    <lineage>
        <taxon>Eukaryota</taxon>
        <taxon>Viridiplantae</taxon>
        <taxon>Streptophyta</taxon>
        <taxon>Embryophyta</taxon>
        <taxon>Tracheophyta</taxon>
        <taxon>Spermatophyta</taxon>
        <taxon>Magnoliopsida</taxon>
        <taxon>eudicotyledons</taxon>
        <taxon>Gunneridae</taxon>
        <taxon>Pentapetalae</taxon>
        <taxon>rosids</taxon>
        <taxon>fabids</taxon>
        <taxon>Rosales</taxon>
        <taxon>Cannabaceae</taxon>
        <taxon>Trema</taxon>
    </lineage>
</organism>
<evidence type="ECO:0000256" key="1">
    <source>
        <dbReference type="SAM" id="SignalP"/>
    </source>
</evidence>
<evidence type="ECO:0000313" key="2">
    <source>
        <dbReference type="EMBL" id="PON82189.1"/>
    </source>
</evidence>
<feature type="chain" id="PRO_5015179552" description="Secreted protein" evidence="1">
    <location>
        <begin position="24"/>
        <end position="87"/>
    </location>
</feature>
<evidence type="ECO:0008006" key="4">
    <source>
        <dbReference type="Google" id="ProtNLM"/>
    </source>
</evidence>
<proteinExistence type="predicted"/>
<sequence length="87" mass="9257">MSKCCLLCIFSPRMLSLCAYADAQLRLLCVHCLHLCAHPMVSSAYFLSVRASLACAKAPSASFIGCAHAGICPHNMVSSIRVAPTNT</sequence>
<comment type="caution">
    <text evidence="2">The sequence shown here is derived from an EMBL/GenBank/DDBJ whole genome shotgun (WGS) entry which is preliminary data.</text>
</comment>
<dbReference type="Proteomes" id="UP000237000">
    <property type="component" value="Unassembled WGS sequence"/>
</dbReference>
<dbReference type="InParanoid" id="A0A2P5E9G4"/>
<dbReference type="EMBL" id="JXTC01000200">
    <property type="protein sequence ID" value="PON82189.1"/>
    <property type="molecule type" value="Genomic_DNA"/>
</dbReference>